<evidence type="ECO:0000256" key="2">
    <source>
        <dbReference type="PROSITE-ProRule" id="PRU00176"/>
    </source>
</evidence>
<feature type="region of interest" description="Disordered" evidence="3">
    <location>
        <begin position="317"/>
        <end position="390"/>
    </location>
</feature>
<feature type="domain" description="RRM" evidence="4">
    <location>
        <begin position="230"/>
        <end position="320"/>
    </location>
</feature>
<protein>
    <recommendedName>
        <fullName evidence="4">RRM domain-containing protein</fullName>
    </recommendedName>
</protein>
<dbReference type="InterPro" id="IPR012677">
    <property type="entry name" value="Nucleotide-bd_a/b_plait_sf"/>
</dbReference>
<dbReference type="Gene3D" id="3.30.70.330">
    <property type="match status" value="2"/>
</dbReference>
<feature type="region of interest" description="Disordered" evidence="3">
    <location>
        <begin position="125"/>
        <end position="230"/>
    </location>
</feature>
<dbReference type="Pfam" id="PF00076">
    <property type="entry name" value="RRM_1"/>
    <property type="match status" value="2"/>
</dbReference>
<evidence type="ECO:0000313" key="6">
    <source>
        <dbReference type="Proteomes" id="UP000750502"/>
    </source>
</evidence>
<evidence type="ECO:0000256" key="3">
    <source>
        <dbReference type="SAM" id="MobiDB-lite"/>
    </source>
</evidence>
<dbReference type="SUPFAM" id="SSF54928">
    <property type="entry name" value="RNA-binding domain, RBD"/>
    <property type="match status" value="2"/>
</dbReference>
<gene>
    <name evidence="5" type="ORF">H9Q72_008051</name>
</gene>
<evidence type="ECO:0000256" key="1">
    <source>
        <dbReference type="ARBA" id="ARBA00022884"/>
    </source>
</evidence>
<dbReference type="AlphaFoldDB" id="A0A9P7HPN1"/>
<comment type="caution">
    <text evidence="5">The sequence shown here is derived from an EMBL/GenBank/DDBJ whole genome shotgun (WGS) entry which is preliminary data.</text>
</comment>
<dbReference type="InterPro" id="IPR000504">
    <property type="entry name" value="RRM_dom"/>
</dbReference>
<feature type="compositionally biased region" description="Basic and acidic residues" evidence="3">
    <location>
        <begin position="125"/>
        <end position="138"/>
    </location>
</feature>
<dbReference type="Proteomes" id="UP000750502">
    <property type="component" value="Unassembled WGS sequence"/>
</dbReference>
<dbReference type="OrthoDB" id="439808at2759"/>
<reference evidence="5" key="1">
    <citation type="journal article" date="2020" name="bioRxiv">
        <title>Historical genomics reveals the evolutionary mechanisms behind multiple outbreaks of the host-specific coffee wilt pathogen Fusarium xylarioides.</title>
        <authorList>
            <person name="Peck D."/>
            <person name="Nowell R.W."/>
            <person name="Flood J."/>
            <person name="Ryan M.J."/>
            <person name="Barraclough T.G."/>
        </authorList>
    </citation>
    <scope>NUCLEOTIDE SEQUENCE</scope>
    <source>
        <strain evidence="5">IMI 127659i</strain>
    </source>
</reference>
<feature type="domain" description="RRM" evidence="4">
    <location>
        <begin position="52"/>
        <end position="129"/>
    </location>
</feature>
<dbReference type="EMBL" id="JADFTT010000281">
    <property type="protein sequence ID" value="KAG5763856.1"/>
    <property type="molecule type" value="Genomic_DNA"/>
</dbReference>
<reference evidence="5" key="2">
    <citation type="submission" date="2020-10" db="EMBL/GenBank/DDBJ databases">
        <authorList>
            <person name="Peck L.D."/>
            <person name="Nowell R.W."/>
            <person name="Flood J."/>
            <person name="Ryan M.J."/>
            <person name="Barraclough T.G."/>
        </authorList>
    </citation>
    <scope>NUCLEOTIDE SEQUENCE</scope>
    <source>
        <strain evidence="5">IMI 127659i</strain>
    </source>
</reference>
<evidence type="ECO:0000313" key="5">
    <source>
        <dbReference type="EMBL" id="KAG5763856.1"/>
    </source>
</evidence>
<dbReference type="InterPro" id="IPR035979">
    <property type="entry name" value="RBD_domain_sf"/>
</dbReference>
<feature type="compositionally biased region" description="Basic and acidic residues" evidence="3">
    <location>
        <begin position="172"/>
        <end position="183"/>
    </location>
</feature>
<dbReference type="PROSITE" id="PS50102">
    <property type="entry name" value="RRM"/>
    <property type="match status" value="2"/>
</dbReference>
<accession>A0A9P7HPN1</accession>
<dbReference type="SMART" id="SM00360">
    <property type="entry name" value="RRM"/>
    <property type="match status" value="2"/>
</dbReference>
<keyword evidence="6" id="KW-1185">Reference proteome</keyword>
<dbReference type="InterPro" id="IPR052462">
    <property type="entry name" value="SLIRP/GR-RBP-like"/>
</dbReference>
<keyword evidence="1 2" id="KW-0694">RNA-binding</keyword>
<dbReference type="PANTHER" id="PTHR48027">
    <property type="entry name" value="HETEROGENEOUS NUCLEAR RIBONUCLEOPROTEIN 87F-RELATED"/>
    <property type="match status" value="1"/>
</dbReference>
<feature type="compositionally biased region" description="Low complexity" evidence="3">
    <location>
        <begin position="340"/>
        <end position="390"/>
    </location>
</feature>
<evidence type="ECO:0000259" key="4">
    <source>
        <dbReference type="PROSITE" id="PS50102"/>
    </source>
</evidence>
<dbReference type="GO" id="GO:0003723">
    <property type="term" value="F:RNA binding"/>
    <property type="evidence" value="ECO:0007669"/>
    <property type="project" value="UniProtKB-UniRule"/>
</dbReference>
<organism evidence="5 6">
    <name type="scientific">Fusarium xylarioides</name>
    <dbReference type="NCBI Taxonomy" id="221167"/>
    <lineage>
        <taxon>Eukaryota</taxon>
        <taxon>Fungi</taxon>
        <taxon>Dikarya</taxon>
        <taxon>Ascomycota</taxon>
        <taxon>Pezizomycotina</taxon>
        <taxon>Sordariomycetes</taxon>
        <taxon>Hypocreomycetidae</taxon>
        <taxon>Hypocreales</taxon>
        <taxon>Nectriaceae</taxon>
        <taxon>Fusarium</taxon>
        <taxon>Fusarium fujikuroi species complex</taxon>
    </lineage>
</organism>
<feature type="compositionally biased region" description="Basic and acidic residues" evidence="3">
    <location>
        <begin position="212"/>
        <end position="221"/>
    </location>
</feature>
<feature type="compositionally biased region" description="Low complexity" evidence="3">
    <location>
        <begin position="185"/>
        <end position="211"/>
    </location>
</feature>
<name>A0A9P7HPN1_9HYPO</name>
<proteinExistence type="predicted"/>
<dbReference type="FunFam" id="3.30.70.330:FF:001113">
    <property type="entry name" value="RNP domain protein"/>
    <property type="match status" value="1"/>
</dbReference>
<feature type="compositionally biased region" description="Basic residues" evidence="3">
    <location>
        <begin position="152"/>
        <end position="168"/>
    </location>
</feature>
<sequence>MSAANTTTTNNNMDAAVNDVANTLSNTSLNNKPADDKTAANEVASASAAEGRRLYIGNLAYATTEGELKDFFKSYLVESVSIPKNPRTDRPVGYAFVDLSTPTEAERAIEELSGKEILERKVSVQLARKPEPAGEKSEGANGEGSGAEGSRRRASGRGRGRGRGRGGRTARAGREGAEKKEGETTEAVAATEDAAPAAAAPATAETKTQARPQRERRERGPPADGIPSKTKVMVANLPYDLTEDKLIELFKAYEPSSAKIALRPIPRFMIKKLQARGEARKGRGFGFVTLASEELQQKAVNEMNGKEIEGREIAVKVAIDSPDKTDEEQHEGDATNGQKEAAPATEAAPAAAAPTPAAGAEAAATPAAAPAPAATKTEATPASTTPATTA</sequence>